<reference evidence="2 3" key="1">
    <citation type="journal article" date="2019" name="Sci. Rep.">
        <title>Comparative genomics of chytrid fungi reveal insights into the obligate biotrophic and pathogenic lifestyle of Synchytrium endobioticum.</title>
        <authorList>
            <person name="van de Vossenberg B.T.L.H."/>
            <person name="Warris S."/>
            <person name="Nguyen H.D.T."/>
            <person name="van Gent-Pelzer M.P.E."/>
            <person name="Joly D.L."/>
            <person name="van de Geest H.C."/>
            <person name="Bonants P.J.M."/>
            <person name="Smith D.S."/>
            <person name="Levesque C.A."/>
            <person name="van der Lee T.A.J."/>
        </authorList>
    </citation>
    <scope>NUCLEOTIDE SEQUENCE [LARGE SCALE GENOMIC DNA]</scope>
    <source>
        <strain evidence="2 3">LEV6574</strain>
    </source>
</reference>
<sequence>MDLLRRRRSTPSSPTASLSPLIEDNLSSVITKPERSVSRRRSSWSSAIPSPRHSASSIASSTPTLKDEDNVIHAATADVPRNAAQEVWENIVLTPRAEHTLSRAQEEEVKTPTSPNYLMHGNVSDDMSDIDNGADLMKDVAFKAVRGSASTVLDVASIMIGMDNEVIRIDDELADDDADTLLDVPLTLSRQEGRKRRSVFEENLDEIISRLAARHPQMENQRSQASPPRPKNTNNTNNHTSTPSSPASHFPKSPIKSKDFPPKSATTIDAVFSRFSWIGWTRAFEKRPPSIHGSVPTIPSSISLQSVDGSSKSSSSIRSRSSQDSRREEVISKPPKVHVSKGGNEDVKPTGEKSDGSSVIANSWDLDAVVGKLMQSPWMSRLDNQRVLMRKSPTRDKAVNVNSDTKVHTVAVEGADASFSPLLDIFSPDTHRNTSQPPSTCDQTTKSLLPSNIPDAKPPISRTPTKIPPRSASLNRLYLVEALHGHPAPPNSRSVAPITPPPRAVVDPDKIVEHQVIWELDEDGVNLRRRVVLKEHRRQRL</sequence>
<protein>
    <submittedName>
        <fullName evidence="2">Uncharacterized protein</fullName>
    </submittedName>
</protein>
<feature type="compositionally biased region" description="Low complexity" evidence="1">
    <location>
        <begin position="43"/>
        <end position="64"/>
    </location>
</feature>
<name>A0A507DFM4_9FUNG</name>
<feature type="compositionally biased region" description="Basic and acidic residues" evidence="1">
    <location>
        <begin position="343"/>
        <end position="355"/>
    </location>
</feature>
<accession>A0A507DFM4</accession>
<feature type="region of interest" description="Disordered" evidence="1">
    <location>
        <begin position="288"/>
        <end position="359"/>
    </location>
</feature>
<feature type="compositionally biased region" description="Low complexity" evidence="1">
    <location>
        <begin position="231"/>
        <end position="248"/>
    </location>
</feature>
<feature type="region of interest" description="Disordered" evidence="1">
    <location>
        <begin position="32"/>
        <end position="67"/>
    </location>
</feature>
<proteinExistence type="predicted"/>
<comment type="caution">
    <text evidence="2">The sequence shown here is derived from an EMBL/GenBank/DDBJ whole genome shotgun (WGS) entry which is preliminary data.</text>
</comment>
<dbReference type="Proteomes" id="UP000320475">
    <property type="component" value="Unassembled WGS sequence"/>
</dbReference>
<feature type="region of interest" description="Disordered" evidence="1">
    <location>
        <begin position="211"/>
        <end position="263"/>
    </location>
</feature>
<feature type="compositionally biased region" description="Polar residues" evidence="1">
    <location>
        <begin position="433"/>
        <end position="450"/>
    </location>
</feature>
<feature type="compositionally biased region" description="Basic and acidic residues" evidence="1">
    <location>
        <begin position="321"/>
        <end position="331"/>
    </location>
</feature>
<organism evidence="2 3">
    <name type="scientific">Synchytrium endobioticum</name>
    <dbReference type="NCBI Taxonomy" id="286115"/>
    <lineage>
        <taxon>Eukaryota</taxon>
        <taxon>Fungi</taxon>
        <taxon>Fungi incertae sedis</taxon>
        <taxon>Chytridiomycota</taxon>
        <taxon>Chytridiomycota incertae sedis</taxon>
        <taxon>Chytridiomycetes</taxon>
        <taxon>Synchytriales</taxon>
        <taxon>Synchytriaceae</taxon>
        <taxon>Synchytrium</taxon>
    </lineage>
</organism>
<feature type="region of interest" description="Disordered" evidence="1">
    <location>
        <begin position="429"/>
        <end position="469"/>
    </location>
</feature>
<feature type="region of interest" description="Disordered" evidence="1">
    <location>
        <begin position="1"/>
        <end position="20"/>
    </location>
</feature>
<dbReference type="AlphaFoldDB" id="A0A507DFM4"/>
<feature type="compositionally biased region" description="Low complexity" evidence="1">
    <location>
        <begin position="303"/>
        <end position="320"/>
    </location>
</feature>
<feature type="region of interest" description="Disordered" evidence="1">
    <location>
        <begin position="100"/>
        <end position="121"/>
    </location>
</feature>
<dbReference type="VEuPathDB" id="FungiDB:SeMB42_g04499"/>
<feature type="compositionally biased region" description="Basic and acidic residues" evidence="1">
    <location>
        <begin position="100"/>
        <end position="110"/>
    </location>
</feature>
<feature type="compositionally biased region" description="Low complexity" evidence="1">
    <location>
        <begin position="10"/>
        <end position="20"/>
    </location>
</feature>
<dbReference type="EMBL" id="QEAM01000019">
    <property type="protein sequence ID" value="TPX50336.1"/>
    <property type="molecule type" value="Genomic_DNA"/>
</dbReference>
<gene>
    <name evidence="2" type="ORF">SeLEV6574_g00957</name>
</gene>
<evidence type="ECO:0000313" key="2">
    <source>
        <dbReference type="EMBL" id="TPX50336.1"/>
    </source>
</evidence>
<evidence type="ECO:0000313" key="3">
    <source>
        <dbReference type="Proteomes" id="UP000320475"/>
    </source>
</evidence>
<evidence type="ECO:0000256" key="1">
    <source>
        <dbReference type="SAM" id="MobiDB-lite"/>
    </source>
</evidence>